<dbReference type="InterPro" id="IPR006121">
    <property type="entry name" value="HMA_dom"/>
</dbReference>
<dbReference type="AlphaFoldDB" id="A0A1R2ASL4"/>
<evidence type="ECO:0000256" key="3">
    <source>
        <dbReference type="ARBA" id="ARBA00022796"/>
    </source>
</evidence>
<dbReference type="InterPro" id="IPR051881">
    <property type="entry name" value="Copper_transport_ATOX1-like"/>
</dbReference>
<dbReference type="GO" id="GO:0016531">
    <property type="term" value="F:copper chaperone activity"/>
    <property type="evidence" value="ECO:0007669"/>
    <property type="project" value="TreeGrafter"/>
</dbReference>
<dbReference type="InterPro" id="IPR036163">
    <property type="entry name" value="HMA_dom_sf"/>
</dbReference>
<accession>A0A1R2ASL4</accession>
<reference evidence="9 10" key="1">
    <citation type="submission" date="2016-11" db="EMBL/GenBank/DDBJ databases">
        <title>The macronuclear genome of Stentor coeruleus: a giant cell with tiny introns.</title>
        <authorList>
            <person name="Slabodnick M."/>
            <person name="Ruby J.G."/>
            <person name="Reiff S.B."/>
            <person name="Swart E.C."/>
            <person name="Gosai S."/>
            <person name="Prabakaran S."/>
            <person name="Witkowska E."/>
            <person name="Larue G.E."/>
            <person name="Fisher S."/>
            <person name="Freeman R.M."/>
            <person name="Gunawardena J."/>
            <person name="Chu W."/>
            <person name="Stover N.A."/>
            <person name="Gregory B.D."/>
            <person name="Nowacki M."/>
            <person name="Derisi J."/>
            <person name="Roy S.W."/>
            <person name="Marshall W.F."/>
            <person name="Sood P."/>
        </authorList>
    </citation>
    <scope>NUCLEOTIDE SEQUENCE [LARGE SCALE GENOMIC DNA]</scope>
    <source>
        <strain evidence="9">WM001</strain>
    </source>
</reference>
<dbReference type="Proteomes" id="UP000187209">
    <property type="component" value="Unassembled WGS sequence"/>
</dbReference>
<keyword evidence="2" id="KW-0479">Metal-binding</keyword>
<organism evidence="9 10">
    <name type="scientific">Stentor coeruleus</name>
    <dbReference type="NCBI Taxonomy" id="5963"/>
    <lineage>
        <taxon>Eukaryota</taxon>
        <taxon>Sar</taxon>
        <taxon>Alveolata</taxon>
        <taxon>Ciliophora</taxon>
        <taxon>Postciliodesmatophora</taxon>
        <taxon>Heterotrichea</taxon>
        <taxon>Heterotrichida</taxon>
        <taxon>Stentoridae</taxon>
        <taxon>Stentor</taxon>
    </lineage>
</organism>
<dbReference type="EMBL" id="MPUH01001497">
    <property type="protein sequence ID" value="OMJ67445.1"/>
    <property type="molecule type" value="Genomic_DNA"/>
</dbReference>
<comment type="caution">
    <text evidence="9">The sequence shown here is derived from an EMBL/GenBank/DDBJ whole genome shotgun (WGS) entry which is preliminary data.</text>
</comment>
<dbReference type="Gene3D" id="3.30.70.100">
    <property type="match status" value="1"/>
</dbReference>
<evidence type="ECO:0000256" key="5">
    <source>
        <dbReference type="ARBA" id="ARBA00023065"/>
    </source>
</evidence>
<protein>
    <recommendedName>
        <fullName evidence="8">HMA domain-containing protein</fullName>
    </recommendedName>
</protein>
<evidence type="ECO:0000313" key="9">
    <source>
        <dbReference type="EMBL" id="OMJ67445.1"/>
    </source>
</evidence>
<dbReference type="InterPro" id="IPR017969">
    <property type="entry name" value="Heavy-metal-associated_CS"/>
</dbReference>
<keyword evidence="10" id="KW-1185">Reference proteome</keyword>
<evidence type="ECO:0000256" key="1">
    <source>
        <dbReference type="ARBA" id="ARBA00022448"/>
    </source>
</evidence>
<dbReference type="GO" id="GO:0006825">
    <property type="term" value="P:copper ion transport"/>
    <property type="evidence" value="ECO:0007669"/>
    <property type="project" value="UniProtKB-KW"/>
</dbReference>
<keyword evidence="4" id="KW-0186">Copper</keyword>
<evidence type="ECO:0000256" key="6">
    <source>
        <dbReference type="ARBA" id="ARBA00023186"/>
    </source>
</evidence>
<feature type="domain" description="HMA" evidence="8">
    <location>
        <begin position="4"/>
        <end position="73"/>
    </location>
</feature>
<dbReference type="Pfam" id="PF00403">
    <property type="entry name" value="HMA"/>
    <property type="match status" value="1"/>
</dbReference>
<dbReference type="GO" id="GO:0005829">
    <property type="term" value="C:cytosol"/>
    <property type="evidence" value="ECO:0007669"/>
    <property type="project" value="TreeGrafter"/>
</dbReference>
<dbReference type="PANTHER" id="PTHR46365">
    <property type="entry name" value="COPPER TRANSPORT PROTEIN ATOX1"/>
    <property type="match status" value="1"/>
</dbReference>
<evidence type="ECO:0000256" key="2">
    <source>
        <dbReference type="ARBA" id="ARBA00022723"/>
    </source>
</evidence>
<dbReference type="OrthoDB" id="410583at2759"/>
<keyword evidence="6" id="KW-0143">Chaperone</keyword>
<keyword evidence="5" id="KW-0406">Ion transport</keyword>
<comment type="similarity">
    <text evidence="7">Belongs to the ATX1 family.</text>
</comment>
<evidence type="ECO:0000256" key="7">
    <source>
        <dbReference type="ARBA" id="ARBA00038171"/>
    </source>
</evidence>
<keyword evidence="3" id="KW-0187">Copper transport</keyword>
<sequence>MEGRKVLQFSAEMSCEGCSGAITRILQKIPGIADIVCSIPEQKVTFTAESSLDPEVVLAKLRIWADAAGKQVRSL</sequence>
<dbReference type="PROSITE" id="PS01047">
    <property type="entry name" value="HMA_1"/>
    <property type="match status" value="1"/>
</dbReference>
<dbReference type="PROSITE" id="PS50846">
    <property type="entry name" value="HMA_2"/>
    <property type="match status" value="1"/>
</dbReference>
<evidence type="ECO:0000256" key="4">
    <source>
        <dbReference type="ARBA" id="ARBA00023008"/>
    </source>
</evidence>
<evidence type="ECO:0000259" key="8">
    <source>
        <dbReference type="PROSITE" id="PS50846"/>
    </source>
</evidence>
<gene>
    <name evidence="9" type="ORF">SteCoe_35397</name>
</gene>
<evidence type="ECO:0000313" key="10">
    <source>
        <dbReference type="Proteomes" id="UP000187209"/>
    </source>
</evidence>
<dbReference type="PANTHER" id="PTHR46365:SF1">
    <property type="entry name" value="COPPER TRANSPORT PROTEIN ATOX1"/>
    <property type="match status" value="1"/>
</dbReference>
<dbReference type="GO" id="GO:0046872">
    <property type="term" value="F:metal ion binding"/>
    <property type="evidence" value="ECO:0007669"/>
    <property type="project" value="UniProtKB-KW"/>
</dbReference>
<name>A0A1R2ASL4_9CILI</name>
<proteinExistence type="inferred from homology"/>
<dbReference type="SUPFAM" id="SSF55008">
    <property type="entry name" value="HMA, heavy metal-associated domain"/>
    <property type="match status" value="1"/>
</dbReference>
<dbReference type="CDD" id="cd00371">
    <property type="entry name" value="HMA"/>
    <property type="match status" value="1"/>
</dbReference>
<keyword evidence="1" id="KW-0813">Transport</keyword>